<feature type="region of interest" description="Disordered" evidence="1">
    <location>
        <begin position="1"/>
        <end position="76"/>
    </location>
</feature>
<feature type="region of interest" description="Disordered" evidence="1">
    <location>
        <begin position="106"/>
        <end position="145"/>
    </location>
</feature>
<name>A0A6G1JG72_9PLEO</name>
<dbReference type="AlphaFoldDB" id="A0A6G1JG72"/>
<reference evidence="2" key="1">
    <citation type="journal article" date="2020" name="Stud. Mycol.">
        <title>101 Dothideomycetes genomes: a test case for predicting lifestyles and emergence of pathogens.</title>
        <authorList>
            <person name="Haridas S."/>
            <person name="Albert R."/>
            <person name="Binder M."/>
            <person name="Bloem J."/>
            <person name="Labutti K."/>
            <person name="Salamov A."/>
            <person name="Andreopoulos B."/>
            <person name="Baker S."/>
            <person name="Barry K."/>
            <person name="Bills G."/>
            <person name="Bluhm B."/>
            <person name="Cannon C."/>
            <person name="Castanera R."/>
            <person name="Culley D."/>
            <person name="Daum C."/>
            <person name="Ezra D."/>
            <person name="Gonzalez J."/>
            <person name="Henrissat B."/>
            <person name="Kuo A."/>
            <person name="Liang C."/>
            <person name="Lipzen A."/>
            <person name="Lutzoni F."/>
            <person name="Magnuson J."/>
            <person name="Mondo S."/>
            <person name="Nolan M."/>
            <person name="Ohm R."/>
            <person name="Pangilinan J."/>
            <person name="Park H.-J."/>
            <person name="Ramirez L."/>
            <person name="Alfaro M."/>
            <person name="Sun H."/>
            <person name="Tritt A."/>
            <person name="Yoshinaga Y."/>
            <person name="Zwiers L.-H."/>
            <person name="Turgeon B."/>
            <person name="Goodwin S."/>
            <person name="Spatafora J."/>
            <person name="Crous P."/>
            <person name="Grigoriev I."/>
        </authorList>
    </citation>
    <scope>NUCLEOTIDE SEQUENCE</scope>
    <source>
        <strain evidence="2">CBS 122367</strain>
    </source>
</reference>
<dbReference type="Proteomes" id="UP000799291">
    <property type="component" value="Unassembled WGS sequence"/>
</dbReference>
<evidence type="ECO:0000313" key="2">
    <source>
        <dbReference type="EMBL" id="KAF2689552.1"/>
    </source>
</evidence>
<protein>
    <submittedName>
        <fullName evidence="2">Uncharacterized protein</fullName>
    </submittedName>
</protein>
<evidence type="ECO:0000313" key="3">
    <source>
        <dbReference type="Proteomes" id="UP000799291"/>
    </source>
</evidence>
<feature type="compositionally biased region" description="Basic and acidic residues" evidence="1">
    <location>
        <begin position="51"/>
        <end position="60"/>
    </location>
</feature>
<keyword evidence="3" id="KW-1185">Reference proteome</keyword>
<evidence type="ECO:0000256" key="1">
    <source>
        <dbReference type="SAM" id="MobiDB-lite"/>
    </source>
</evidence>
<feature type="compositionally biased region" description="Pro residues" evidence="1">
    <location>
        <begin position="123"/>
        <end position="133"/>
    </location>
</feature>
<feature type="compositionally biased region" description="Basic and acidic residues" evidence="1">
    <location>
        <begin position="9"/>
        <end position="19"/>
    </location>
</feature>
<sequence length="145" mass="16003">MGYNSSNEGLERDGARQSHMDTCPHNVSSKSPEASKDEDCNCPGVGYLPPESHEQKEAESNRLASTPGWSRKWGKKHRQEDLILLHTFPSDNFRLRVTHVGNSAWAPKTQVPRRTQASHQEGVPPPLPAPPLSPARAPSPRSPPE</sequence>
<organism evidence="2 3">
    <name type="scientific">Lentithecium fluviatile CBS 122367</name>
    <dbReference type="NCBI Taxonomy" id="1168545"/>
    <lineage>
        <taxon>Eukaryota</taxon>
        <taxon>Fungi</taxon>
        <taxon>Dikarya</taxon>
        <taxon>Ascomycota</taxon>
        <taxon>Pezizomycotina</taxon>
        <taxon>Dothideomycetes</taxon>
        <taxon>Pleosporomycetidae</taxon>
        <taxon>Pleosporales</taxon>
        <taxon>Massarineae</taxon>
        <taxon>Lentitheciaceae</taxon>
        <taxon>Lentithecium</taxon>
    </lineage>
</organism>
<dbReference type="EMBL" id="MU005572">
    <property type="protein sequence ID" value="KAF2689552.1"/>
    <property type="molecule type" value="Genomic_DNA"/>
</dbReference>
<gene>
    <name evidence="2" type="ORF">K458DRAFT_484220</name>
</gene>
<accession>A0A6G1JG72</accession>
<proteinExistence type="predicted"/>